<feature type="transmembrane region" description="Helical" evidence="9">
    <location>
        <begin position="392"/>
        <end position="412"/>
    </location>
</feature>
<feature type="transmembrane region" description="Helical" evidence="9">
    <location>
        <begin position="602"/>
        <end position="622"/>
    </location>
</feature>
<keyword evidence="4 9" id="KW-0812">Transmembrane</keyword>
<evidence type="ECO:0000313" key="10">
    <source>
        <dbReference type="EMBL" id="OBA25374.1"/>
    </source>
</evidence>
<sequence>MSYTGEKHNINVSISDNSISSSQSDNKKQQNINIGHVSSNSSIIDANEQGDGDIRSINSYSDLQIWHLLKLLKYDDVDNLENLPSEIEYLGTKLHEITIEEALAIMKEGVEYHFNDPNIDAYQYDEYVRYSEEGVDVDNEVDVFSLKALAVLLRDHSPYPEVRAVCPPPSLDDPTIPIETFRSYFLGLVWLILSAGFNEFFAHRLVSISVTTAVIQMFLYPMGRGWAKWVPCWGFNIKGKRFALNIDSPWTDKEQMFCTLIIAISMPDFYPSYNILVQKLYYGQDVSFNYQFWLSLCVQMMGFGFSGILRKFVVYPSKAMWPTSLSTIALNRTLLIPEKPRTDDGKKVLTRYKVFFIAFTFMLFYQWIPSFLFESLSTFNWITWIAPDNWNLAVITGGVTGVGINPIASFDYSVITATAMTVPFFSTATKYAGSFLAIIIVIAVYFTNYQHTSYLPIFSNSLFTNTATKYNVSKILDSNYKFDKSLYQKYSPPFYSAGNLVAYGVFICLYPFMITYYLFTEYRLFANAFKMWGKSIWELRKKKAWVSLWKSESDTLESFNDPHSVAMRKYKEVPDWWYFSVLIILVIVGSFVLRYFPTNTPVWCLYMAIGFNFVFVIPLAILEATTGVAKGLNILIEMIMGYALPGNPIALMTIKAIGYSIDGQADSYVSNLKLAHYCKISPRALFRGQLSFAFIQIFVNLAVVNWCISNLPGFCTSSAKGKFTCPDAQTYYNASIMWGSLGPKKIFNDVYPILKWCWLIGFLLGGLFAGLKIYGKKYYPVWFNPVVFIVGLSVGPPYGLMYETPGFIMSFFSQWYARKYHLQLWEKYNYVIAAAFNAGLVLASIIIFFSVQFESTSLNWWGNTVYSSGLDSKGIARYNISDTAKGYFGYAPGYYP</sequence>
<evidence type="ECO:0000256" key="2">
    <source>
        <dbReference type="ARBA" id="ARBA00008807"/>
    </source>
</evidence>
<feature type="transmembrane region" description="Helical" evidence="9">
    <location>
        <begin position="500"/>
        <end position="519"/>
    </location>
</feature>
<evidence type="ECO:0000313" key="11">
    <source>
        <dbReference type="Proteomes" id="UP000092321"/>
    </source>
</evidence>
<feature type="transmembrane region" description="Helical" evidence="9">
    <location>
        <begin position="205"/>
        <end position="223"/>
    </location>
</feature>
<accession>A0A1B7T9G8</accession>
<feature type="transmembrane region" description="Helical" evidence="9">
    <location>
        <begin position="290"/>
        <end position="309"/>
    </location>
</feature>
<dbReference type="InterPro" id="IPR004813">
    <property type="entry name" value="OPT"/>
</dbReference>
<dbReference type="Pfam" id="PF03169">
    <property type="entry name" value="OPT"/>
    <property type="match status" value="1"/>
</dbReference>
<reference evidence="11" key="1">
    <citation type="journal article" date="2016" name="Proc. Natl. Acad. Sci. U.S.A.">
        <title>Comparative genomics of biotechnologically important yeasts.</title>
        <authorList>
            <person name="Riley R."/>
            <person name="Haridas S."/>
            <person name="Wolfe K.H."/>
            <person name="Lopes M.R."/>
            <person name="Hittinger C.T."/>
            <person name="Goeker M."/>
            <person name="Salamov A.A."/>
            <person name="Wisecaver J.H."/>
            <person name="Long T.M."/>
            <person name="Calvey C.H."/>
            <person name="Aerts A.L."/>
            <person name="Barry K.W."/>
            <person name="Choi C."/>
            <person name="Clum A."/>
            <person name="Coughlan A.Y."/>
            <person name="Deshpande S."/>
            <person name="Douglass A.P."/>
            <person name="Hanson S.J."/>
            <person name="Klenk H.-P."/>
            <person name="LaButti K.M."/>
            <person name="Lapidus A."/>
            <person name="Lindquist E.A."/>
            <person name="Lipzen A.M."/>
            <person name="Meier-Kolthoff J.P."/>
            <person name="Ohm R.A."/>
            <person name="Otillar R.P."/>
            <person name="Pangilinan J.L."/>
            <person name="Peng Y."/>
            <person name="Rokas A."/>
            <person name="Rosa C.A."/>
            <person name="Scheuner C."/>
            <person name="Sibirny A.A."/>
            <person name="Slot J.C."/>
            <person name="Stielow J.B."/>
            <person name="Sun H."/>
            <person name="Kurtzman C.P."/>
            <person name="Blackwell M."/>
            <person name="Grigoriev I.V."/>
            <person name="Jeffries T.W."/>
        </authorList>
    </citation>
    <scope>NUCLEOTIDE SEQUENCE [LARGE SCALE GENOMIC DNA]</scope>
    <source>
        <strain evidence="11">NRRL Y-1626</strain>
    </source>
</reference>
<dbReference type="Proteomes" id="UP000092321">
    <property type="component" value="Unassembled WGS sequence"/>
</dbReference>
<dbReference type="OrthoDB" id="9986677at2759"/>
<keyword evidence="8 9" id="KW-0472">Membrane</keyword>
<keyword evidence="6" id="KW-0653">Protein transport</keyword>
<keyword evidence="7 9" id="KW-1133">Transmembrane helix</keyword>
<organism evidence="10 11">
    <name type="scientific">Hanseniaspora valbyensis NRRL Y-1626</name>
    <dbReference type="NCBI Taxonomy" id="766949"/>
    <lineage>
        <taxon>Eukaryota</taxon>
        <taxon>Fungi</taxon>
        <taxon>Dikarya</taxon>
        <taxon>Ascomycota</taxon>
        <taxon>Saccharomycotina</taxon>
        <taxon>Saccharomycetes</taxon>
        <taxon>Saccharomycodales</taxon>
        <taxon>Saccharomycodaceae</taxon>
        <taxon>Hanseniaspora</taxon>
    </lineage>
</organism>
<dbReference type="GO" id="GO:0015031">
    <property type="term" value="P:protein transport"/>
    <property type="evidence" value="ECO:0007669"/>
    <property type="project" value="UniProtKB-KW"/>
</dbReference>
<keyword evidence="3" id="KW-0813">Transport</keyword>
<dbReference type="NCBIfam" id="TIGR00727">
    <property type="entry name" value="ISP4_OPT"/>
    <property type="match status" value="1"/>
</dbReference>
<evidence type="ECO:0000256" key="4">
    <source>
        <dbReference type="ARBA" id="ARBA00022692"/>
    </source>
</evidence>
<dbReference type="AlphaFoldDB" id="A0A1B7T9G8"/>
<evidence type="ECO:0000256" key="3">
    <source>
        <dbReference type="ARBA" id="ARBA00022448"/>
    </source>
</evidence>
<evidence type="ECO:0000256" key="8">
    <source>
        <dbReference type="ARBA" id="ARBA00023136"/>
    </source>
</evidence>
<feature type="transmembrane region" description="Helical" evidence="9">
    <location>
        <begin position="753"/>
        <end position="771"/>
    </location>
</feature>
<feature type="transmembrane region" description="Helical" evidence="9">
    <location>
        <begin position="690"/>
        <end position="708"/>
    </location>
</feature>
<feature type="transmembrane region" description="Helical" evidence="9">
    <location>
        <begin position="424"/>
        <end position="446"/>
    </location>
</feature>
<evidence type="ECO:0000256" key="9">
    <source>
        <dbReference type="SAM" id="Phobius"/>
    </source>
</evidence>
<comment type="similarity">
    <text evidence="2">Belongs to the oligopeptide OPT transporter family.</text>
</comment>
<proteinExistence type="inferred from homology"/>
<dbReference type="PANTHER" id="PTHR22601">
    <property type="entry name" value="ISP4 LIKE PROTEIN"/>
    <property type="match status" value="1"/>
</dbReference>
<dbReference type="GO" id="GO:0035673">
    <property type="term" value="F:oligopeptide transmembrane transporter activity"/>
    <property type="evidence" value="ECO:0007669"/>
    <property type="project" value="InterPro"/>
</dbReference>
<comment type="subcellular location">
    <subcellularLocation>
        <location evidence="1">Membrane</location>
        <topology evidence="1">Multi-pass membrane protein</topology>
    </subcellularLocation>
</comment>
<dbReference type="InterPro" id="IPR004648">
    <property type="entry name" value="Oligpept_transpt"/>
</dbReference>
<feature type="transmembrane region" description="Helical" evidence="9">
    <location>
        <begin position="354"/>
        <end position="372"/>
    </location>
</feature>
<feature type="transmembrane region" description="Helical" evidence="9">
    <location>
        <begin position="576"/>
        <end position="596"/>
    </location>
</feature>
<gene>
    <name evidence="10" type="ORF">HANVADRAFT_53958</name>
</gene>
<dbReference type="GO" id="GO:0016020">
    <property type="term" value="C:membrane"/>
    <property type="evidence" value="ECO:0007669"/>
    <property type="project" value="UniProtKB-SubCell"/>
</dbReference>
<dbReference type="EMBL" id="LXPE01000125">
    <property type="protein sequence ID" value="OBA25374.1"/>
    <property type="molecule type" value="Genomic_DNA"/>
</dbReference>
<dbReference type="NCBIfam" id="TIGR00728">
    <property type="entry name" value="OPT_sfam"/>
    <property type="match status" value="1"/>
</dbReference>
<protein>
    <submittedName>
        <fullName evidence="10">Small oligopeptide transporter</fullName>
    </submittedName>
</protein>
<feature type="transmembrane region" description="Helical" evidence="9">
    <location>
        <begin position="829"/>
        <end position="851"/>
    </location>
</feature>
<evidence type="ECO:0000256" key="5">
    <source>
        <dbReference type="ARBA" id="ARBA00022856"/>
    </source>
</evidence>
<name>A0A1B7T9G8_9ASCO</name>
<evidence type="ECO:0000256" key="6">
    <source>
        <dbReference type="ARBA" id="ARBA00022927"/>
    </source>
</evidence>
<keyword evidence="11" id="KW-1185">Reference proteome</keyword>
<keyword evidence="5" id="KW-0571">Peptide transport</keyword>
<evidence type="ECO:0000256" key="1">
    <source>
        <dbReference type="ARBA" id="ARBA00004141"/>
    </source>
</evidence>
<comment type="caution">
    <text evidence="10">The sequence shown here is derived from an EMBL/GenBank/DDBJ whole genome shotgun (WGS) entry which is preliminary data.</text>
</comment>
<evidence type="ECO:0000256" key="7">
    <source>
        <dbReference type="ARBA" id="ARBA00022989"/>
    </source>
</evidence>